<feature type="region of interest" description="Disordered" evidence="1">
    <location>
        <begin position="141"/>
        <end position="169"/>
    </location>
</feature>
<feature type="compositionally biased region" description="Polar residues" evidence="1">
    <location>
        <begin position="253"/>
        <end position="266"/>
    </location>
</feature>
<evidence type="ECO:0000313" key="4">
    <source>
        <dbReference type="Proteomes" id="UP001373714"/>
    </source>
</evidence>
<dbReference type="Proteomes" id="UP001373714">
    <property type="component" value="Unassembled WGS sequence"/>
</dbReference>
<keyword evidence="2" id="KW-0472">Membrane</keyword>
<feature type="region of interest" description="Disordered" evidence="1">
    <location>
        <begin position="188"/>
        <end position="292"/>
    </location>
</feature>
<evidence type="ECO:0000256" key="1">
    <source>
        <dbReference type="SAM" id="MobiDB-lite"/>
    </source>
</evidence>
<gene>
    <name evidence="3" type="ORF">TWF730_000020</name>
</gene>
<feature type="compositionally biased region" description="Basic and acidic residues" evidence="1">
    <location>
        <begin position="148"/>
        <end position="157"/>
    </location>
</feature>
<reference evidence="3 4" key="1">
    <citation type="submission" date="2019-10" db="EMBL/GenBank/DDBJ databases">
        <authorList>
            <person name="Palmer J.M."/>
        </authorList>
    </citation>
    <scope>NUCLEOTIDE SEQUENCE [LARGE SCALE GENOMIC DNA]</scope>
    <source>
        <strain evidence="3 4">TWF730</strain>
    </source>
</reference>
<dbReference type="EMBL" id="JAVHNS010000001">
    <property type="protein sequence ID" value="KAK6362563.1"/>
    <property type="molecule type" value="Genomic_DNA"/>
</dbReference>
<feature type="compositionally biased region" description="Basic and acidic residues" evidence="1">
    <location>
        <begin position="191"/>
        <end position="212"/>
    </location>
</feature>
<feature type="region of interest" description="Disordered" evidence="1">
    <location>
        <begin position="78"/>
        <end position="105"/>
    </location>
</feature>
<feature type="compositionally biased region" description="Polar residues" evidence="1">
    <location>
        <begin position="219"/>
        <end position="236"/>
    </location>
</feature>
<protein>
    <submittedName>
        <fullName evidence="3">Uncharacterized protein</fullName>
    </submittedName>
</protein>
<keyword evidence="4" id="KW-1185">Reference proteome</keyword>
<organism evidence="3 4">
    <name type="scientific">Orbilia blumenaviensis</name>
    <dbReference type="NCBI Taxonomy" id="1796055"/>
    <lineage>
        <taxon>Eukaryota</taxon>
        <taxon>Fungi</taxon>
        <taxon>Dikarya</taxon>
        <taxon>Ascomycota</taxon>
        <taxon>Pezizomycotina</taxon>
        <taxon>Orbiliomycetes</taxon>
        <taxon>Orbiliales</taxon>
        <taxon>Orbiliaceae</taxon>
        <taxon>Orbilia</taxon>
    </lineage>
</organism>
<comment type="caution">
    <text evidence="3">The sequence shown here is derived from an EMBL/GenBank/DDBJ whole genome shotgun (WGS) entry which is preliminary data.</text>
</comment>
<dbReference type="AlphaFoldDB" id="A0AAV9VKI6"/>
<name>A0AAV9VKI6_9PEZI</name>
<proteinExistence type="predicted"/>
<keyword evidence="2" id="KW-0812">Transmembrane</keyword>
<evidence type="ECO:0000313" key="3">
    <source>
        <dbReference type="EMBL" id="KAK6362563.1"/>
    </source>
</evidence>
<accession>A0AAV9VKI6</accession>
<evidence type="ECO:0000256" key="2">
    <source>
        <dbReference type="SAM" id="Phobius"/>
    </source>
</evidence>
<sequence length="430" mass="48080">MPSSSNGEAADALLGAVVTILSIFVVALLALVCYLYFQLRQIHRQYGELTHESTPTPTLSQRIREQRKSAISHIIAEDDLEQQRDHDIGSPISQRSGYSTGASEGGGPGLLAHDIAYIEPGSPETEPWAIRKVRSMERLTSLTNELSTKPDRRDPFREPAPYTQDHNPFYDREGVVKYNFQEIQKAFDTTQNKKGDKDQAPKPEIPEFKSLETAELGANGQQGSRNKRSIQMSDSSLLAVPQPSSPSRCPPLQSKSTSTPPFSTQEPRSERHELNVPPHARSTVPQFPSEDPSHTVNKIYLTESQVHDDISPLECYNTYDVPRPFIDRSFSLTLAYSDQTNDTVPCNRGSRGIKLKQYLKSARNNRRSLANVPGKFSSRSKSLIAIVPKPQRRLVRLTKSNDTGHAPKDSASDRVLQDKLETIDEFQKES</sequence>
<feature type="compositionally biased region" description="Polar residues" evidence="1">
    <location>
        <begin position="91"/>
        <end position="102"/>
    </location>
</feature>
<keyword evidence="2" id="KW-1133">Transmembrane helix</keyword>
<feature type="transmembrane region" description="Helical" evidence="2">
    <location>
        <begin position="12"/>
        <end position="37"/>
    </location>
</feature>